<reference evidence="2" key="2">
    <citation type="journal article" date="2022" name="Microbiol. Resour. Announc.">
        <title>Metagenome Sequencing to Explore Phylogenomics of Terrestrial Cyanobacteria.</title>
        <authorList>
            <person name="Ward R.D."/>
            <person name="Stajich J.E."/>
            <person name="Johansen J.R."/>
            <person name="Huntemann M."/>
            <person name="Clum A."/>
            <person name="Foster B."/>
            <person name="Foster B."/>
            <person name="Roux S."/>
            <person name="Palaniappan K."/>
            <person name="Varghese N."/>
            <person name="Mukherjee S."/>
            <person name="Reddy T.B.K."/>
            <person name="Daum C."/>
            <person name="Copeland A."/>
            <person name="Chen I.A."/>
            <person name="Ivanova N.N."/>
            <person name="Kyrpides N.C."/>
            <person name="Shapiro N."/>
            <person name="Eloe-Fadrosh E.A."/>
            <person name="Pietrasiak N."/>
        </authorList>
    </citation>
    <scope>NUCLEOTIDE SEQUENCE</scope>
    <source>
        <strain evidence="2">JT2-VF2</strain>
    </source>
</reference>
<evidence type="ECO:0000313" key="2">
    <source>
        <dbReference type="EMBL" id="MBW4562855.1"/>
    </source>
</evidence>
<protein>
    <submittedName>
        <fullName evidence="2">Uncharacterized protein</fullName>
    </submittedName>
</protein>
<sequence>MTGLALTNILLILGITFLLIAVLGQSKLGFIEINPGCLGRLLALFLGVASLAFALLGGNFSVETIDLIRNYLAKAIQQNLVSLNELLNS</sequence>
<keyword evidence="1" id="KW-0472">Membrane</keyword>
<name>A0A951PZE6_9NOST</name>
<gene>
    <name evidence="2" type="ORF">KME32_17240</name>
</gene>
<proteinExistence type="predicted"/>
<feature type="transmembrane region" description="Helical" evidence="1">
    <location>
        <begin position="37"/>
        <end position="57"/>
    </location>
</feature>
<keyword evidence="1" id="KW-1133">Transmembrane helix</keyword>
<dbReference type="Proteomes" id="UP000715781">
    <property type="component" value="Unassembled WGS sequence"/>
</dbReference>
<dbReference type="EMBL" id="JAHHHN010000009">
    <property type="protein sequence ID" value="MBW4562855.1"/>
    <property type="molecule type" value="Genomic_DNA"/>
</dbReference>
<keyword evidence="1" id="KW-0812">Transmembrane</keyword>
<accession>A0A951PZE6</accession>
<evidence type="ECO:0000313" key="3">
    <source>
        <dbReference type="Proteomes" id="UP000715781"/>
    </source>
</evidence>
<reference evidence="2" key="1">
    <citation type="submission" date="2021-05" db="EMBL/GenBank/DDBJ databases">
        <authorList>
            <person name="Pietrasiak N."/>
            <person name="Ward R."/>
            <person name="Stajich J.E."/>
            <person name="Kurbessoian T."/>
        </authorList>
    </citation>
    <scope>NUCLEOTIDE SEQUENCE</scope>
    <source>
        <strain evidence="2">JT2-VF2</strain>
    </source>
</reference>
<feature type="transmembrane region" description="Helical" evidence="1">
    <location>
        <begin position="6"/>
        <end position="25"/>
    </location>
</feature>
<comment type="caution">
    <text evidence="2">The sequence shown here is derived from an EMBL/GenBank/DDBJ whole genome shotgun (WGS) entry which is preliminary data.</text>
</comment>
<organism evidence="2 3">
    <name type="scientific">Mojavia pulchra JT2-VF2</name>
    <dbReference type="NCBI Taxonomy" id="287848"/>
    <lineage>
        <taxon>Bacteria</taxon>
        <taxon>Bacillati</taxon>
        <taxon>Cyanobacteriota</taxon>
        <taxon>Cyanophyceae</taxon>
        <taxon>Nostocales</taxon>
        <taxon>Nostocaceae</taxon>
    </lineage>
</organism>
<evidence type="ECO:0000256" key="1">
    <source>
        <dbReference type="SAM" id="Phobius"/>
    </source>
</evidence>
<dbReference type="AlphaFoldDB" id="A0A951PZE6"/>